<evidence type="ECO:0000313" key="1">
    <source>
        <dbReference type="EMBL" id="KAK3790400.1"/>
    </source>
</evidence>
<protein>
    <submittedName>
        <fullName evidence="1">Uncharacterized protein</fullName>
    </submittedName>
</protein>
<dbReference type="Proteomes" id="UP001283361">
    <property type="component" value="Unassembled WGS sequence"/>
</dbReference>
<name>A0AAE1AM26_9GAST</name>
<organism evidence="1 2">
    <name type="scientific">Elysia crispata</name>
    <name type="common">lettuce slug</name>
    <dbReference type="NCBI Taxonomy" id="231223"/>
    <lineage>
        <taxon>Eukaryota</taxon>
        <taxon>Metazoa</taxon>
        <taxon>Spiralia</taxon>
        <taxon>Lophotrochozoa</taxon>
        <taxon>Mollusca</taxon>
        <taxon>Gastropoda</taxon>
        <taxon>Heterobranchia</taxon>
        <taxon>Euthyneura</taxon>
        <taxon>Panpulmonata</taxon>
        <taxon>Sacoglossa</taxon>
        <taxon>Placobranchoidea</taxon>
        <taxon>Plakobranchidae</taxon>
        <taxon>Elysia</taxon>
    </lineage>
</organism>
<dbReference type="EMBL" id="JAWDGP010001541">
    <property type="protein sequence ID" value="KAK3790400.1"/>
    <property type="molecule type" value="Genomic_DNA"/>
</dbReference>
<proteinExistence type="predicted"/>
<keyword evidence="2" id="KW-1185">Reference proteome</keyword>
<comment type="caution">
    <text evidence="1">The sequence shown here is derived from an EMBL/GenBank/DDBJ whole genome shotgun (WGS) entry which is preliminary data.</text>
</comment>
<reference evidence="1" key="1">
    <citation type="journal article" date="2023" name="G3 (Bethesda)">
        <title>A reference genome for the long-term kleptoplast-retaining sea slug Elysia crispata morphotype clarki.</title>
        <authorList>
            <person name="Eastman K.E."/>
            <person name="Pendleton A.L."/>
            <person name="Shaikh M.A."/>
            <person name="Suttiyut T."/>
            <person name="Ogas R."/>
            <person name="Tomko P."/>
            <person name="Gavelis G."/>
            <person name="Widhalm J.R."/>
            <person name="Wisecaver J.H."/>
        </authorList>
    </citation>
    <scope>NUCLEOTIDE SEQUENCE</scope>
    <source>
        <strain evidence="1">ECLA1</strain>
    </source>
</reference>
<sequence length="78" mass="8681">MTSIPSSAWTDDGWSSDRTLACVHDETVRTPRYWSFEAQLAIGRFRSQSVLTCAVELSQAASGVYIVLFCHHLAVFEA</sequence>
<gene>
    <name evidence="1" type="ORF">RRG08_014869</name>
</gene>
<dbReference type="AlphaFoldDB" id="A0AAE1AM26"/>
<evidence type="ECO:0000313" key="2">
    <source>
        <dbReference type="Proteomes" id="UP001283361"/>
    </source>
</evidence>
<accession>A0AAE1AM26</accession>